<feature type="coiled-coil region" evidence="1">
    <location>
        <begin position="641"/>
        <end position="668"/>
    </location>
</feature>
<keyword evidence="3" id="KW-1185">Reference proteome</keyword>
<dbReference type="Proteomes" id="UP000772434">
    <property type="component" value="Unassembled WGS sequence"/>
</dbReference>
<proteinExistence type="predicted"/>
<keyword evidence="1" id="KW-0175">Coiled coil</keyword>
<organism evidence="2 3">
    <name type="scientific">Rhodocollybia butyracea</name>
    <dbReference type="NCBI Taxonomy" id="206335"/>
    <lineage>
        <taxon>Eukaryota</taxon>
        <taxon>Fungi</taxon>
        <taxon>Dikarya</taxon>
        <taxon>Basidiomycota</taxon>
        <taxon>Agaricomycotina</taxon>
        <taxon>Agaricomycetes</taxon>
        <taxon>Agaricomycetidae</taxon>
        <taxon>Agaricales</taxon>
        <taxon>Marasmiineae</taxon>
        <taxon>Omphalotaceae</taxon>
        <taxon>Rhodocollybia</taxon>
    </lineage>
</organism>
<evidence type="ECO:0000313" key="2">
    <source>
        <dbReference type="EMBL" id="KAF9062391.1"/>
    </source>
</evidence>
<dbReference type="OrthoDB" id="2688393at2759"/>
<evidence type="ECO:0000313" key="3">
    <source>
        <dbReference type="Proteomes" id="UP000772434"/>
    </source>
</evidence>
<dbReference type="InterPro" id="IPR041078">
    <property type="entry name" value="Plavaka"/>
</dbReference>
<gene>
    <name evidence="2" type="ORF">BDP27DRAFT_1368856</name>
</gene>
<dbReference type="AlphaFoldDB" id="A0A9P5PC66"/>
<protein>
    <submittedName>
        <fullName evidence="2">Uncharacterized protein</fullName>
    </submittedName>
</protein>
<accession>A0A9P5PC66</accession>
<name>A0A9P5PC66_9AGAR</name>
<sequence length="716" mass="81059">MLPNHPTLNNSPPVPKRFCASVEEVEDNGDPSPILSRDNFVSLDFTGAGAVISGPPGVNAFQRFKAEKEGRSEEMWAPYKSREEWQLARWLMLSGITQSNIDSFAKLPIIRENVDPSFKDKCTFFRMIDELPKVRGGWTCRELEVVGNIMQKGLDGEDVPMKEGLELWMRNPIDCVKELMEDPRFKDHMRYAPEKMFTSEDTNIRAIDEMWTADWWWETQVLWFTRFLDWALDKDDIDWLDTSNTTNDSEDGEAMGNVAEAVESFQEEIDTRPEVQYGESKCLVAKRAPLLNIDLETLSSTYGCSSFVYAMEKFLRQHNLLKPDYWDATPAKYDLYKRVRIIIPPTPEISDLPFKDTVRATAAQPAGPKRRKPSPAQFDTVLARKVLPGSRKESLDVLGPKRCLHVAQVHAIFNLPEELGTFAHPLAYVEWFTPLRKFDKDTLMYQVERSSGKGVHAASIIPVTYISRSCHLYPVFGKHIDPGWSSENNIPRGPSASTSASIVFVCFSPCQKTTGTVGIIYLLPHLLIKLLNQILCHPNESALVVVLLPTLAKTVLQMKMKGIISVRARVWSFEHQLQVEGKKFQWIDDSQKESQEYYSAMEQWSYAVQQGTATIDASNAKSADSRLDRSLDGEKGIANKNGTLQDRNTALEDRVASLEREAVEREEEGHMLKKIMARTSDIFSGIATGSYDSAKFLGHLNMYLISQLESNSQSQS</sequence>
<evidence type="ECO:0000256" key="1">
    <source>
        <dbReference type="SAM" id="Coils"/>
    </source>
</evidence>
<reference evidence="2" key="1">
    <citation type="submission" date="2020-11" db="EMBL/GenBank/DDBJ databases">
        <authorList>
            <consortium name="DOE Joint Genome Institute"/>
            <person name="Ahrendt S."/>
            <person name="Riley R."/>
            <person name="Andreopoulos W."/>
            <person name="Labutti K."/>
            <person name="Pangilinan J."/>
            <person name="Ruiz-Duenas F.J."/>
            <person name="Barrasa J.M."/>
            <person name="Sanchez-Garcia M."/>
            <person name="Camarero S."/>
            <person name="Miyauchi S."/>
            <person name="Serrano A."/>
            <person name="Linde D."/>
            <person name="Babiker R."/>
            <person name="Drula E."/>
            <person name="Ayuso-Fernandez I."/>
            <person name="Pacheco R."/>
            <person name="Padilla G."/>
            <person name="Ferreira P."/>
            <person name="Barriuso J."/>
            <person name="Kellner H."/>
            <person name="Castanera R."/>
            <person name="Alfaro M."/>
            <person name="Ramirez L."/>
            <person name="Pisabarro A.G."/>
            <person name="Kuo A."/>
            <person name="Tritt A."/>
            <person name="Lipzen A."/>
            <person name="He G."/>
            <person name="Yan M."/>
            <person name="Ng V."/>
            <person name="Cullen D."/>
            <person name="Martin F."/>
            <person name="Rosso M.-N."/>
            <person name="Henrissat B."/>
            <person name="Hibbett D."/>
            <person name="Martinez A.T."/>
            <person name="Grigoriev I.V."/>
        </authorList>
    </citation>
    <scope>NUCLEOTIDE SEQUENCE</scope>
    <source>
        <strain evidence="2">AH 40177</strain>
    </source>
</reference>
<dbReference type="Pfam" id="PF18759">
    <property type="entry name" value="Plavaka"/>
    <property type="match status" value="1"/>
</dbReference>
<dbReference type="EMBL" id="JADNRY010000173">
    <property type="protein sequence ID" value="KAF9062391.1"/>
    <property type="molecule type" value="Genomic_DNA"/>
</dbReference>
<comment type="caution">
    <text evidence="2">The sequence shown here is derived from an EMBL/GenBank/DDBJ whole genome shotgun (WGS) entry which is preliminary data.</text>
</comment>